<evidence type="ECO:0000313" key="1">
    <source>
        <dbReference type="EMBL" id="NHO64168.1"/>
    </source>
</evidence>
<reference evidence="1" key="1">
    <citation type="submission" date="2020-03" db="EMBL/GenBank/DDBJ databases">
        <authorList>
            <person name="Guo F."/>
        </authorList>
    </citation>
    <scope>NUCLEOTIDE SEQUENCE</scope>
    <source>
        <strain evidence="1">JCM 30134</strain>
    </source>
</reference>
<name>A0A9E5JRE8_9GAMM</name>
<dbReference type="AlphaFoldDB" id="A0A9E5JRE8"/>
<gene>
    <name evidence="1" type="ORF">G8770_01245</name>
</gene>
<sequence>MGDVIKFKRPTAAEKHKGKTLCRSGFHKWKVVQDKQFDVKQGKLVTIYQCQRCGERKVQAQ</sequence>
<dbReference type="RefSeq" id="WP_167180921.1">
    <property type="nucleotide sequence ID" value="NZ_JAAONZ010000001.1"/>
</dbReference>
<accession>A0A9E5JRE8</accession>
<organism evidence="1 2">
    <name type="scientific">Pseudomaricurvus hydrocarbonicus</name>
    <dbReference type="NCBI Taxonomy" id="1470433"/>
    <lineage>
        <taxon>Bacteria</taxon>
        <taxon>Pseudomonadati</taxon>
        <taxon>Pseudomonadota</taxon>
        <taxon>Gammaproteobacteria</taxon>
        <taxon>Cellvibrionales</taxon>
        <taxon>Cellvibrionaceae</taxon>
        <taxon>Pseudomaricurvus</taxon>
    </lineage>
</organism>
<proteinExistence type="predicted"/>
<dbReference type="Proteomes" id="UP000787472">
    <property type="component" value="Unassembled WGS sequence"/>
</dbReference>
<evidence type="ECO:0000313" key="2">
    <source>
        <dbReference type="Proteomes" id="UP000787472"/>
    </source>
</evidence>
<dbReference type="EMBL" id="JAAONZ010000001">
    <property type="protein sequence ID" value="NHO64168.1"/>
    <property type="molecule type" value="Genomic_DNA"/>
</dbReference>
<protein>
    <submittedName>
        <fullName evidence="1">Uncharacterized protein</fullName>
    </submittedName>
</protein>
<comment type="caution">
    <text evidence="1">The sequence shown here is derived from an EMBL/GenBank/DDBJ whole genome shotgun (WGS) entry which is preliminary data.</text>
</comment>
<keyword evidence="2" id="KW-1185">Reference proteome</keyword>